<dbReference type="InterPro" id="IPR029058">
    <property type="entry name" value="AB_hydrolase_fold"/>
</dbReference>
<reference evidence="4" key="1">
    <citation type="submission" date="2023-03" db="EMBL/GenBank/DDBJ databases">
        <title>Massive genome expansion in bonnet fungi (Mycena s.s.) driven by repeated elements and novel gene families across ecological guilds.</title>
        <authorList>
            <consortium name="Lawrence Berkeley National Laboratory"/>
            <person name="Harder C.B."/>
            <person name="Miyauchi S."/>
            <person name="Viragh M."/>
            <person name="Kuo A."/>
            <person name="Thoen E."/>
            <person name="Andreopoulos B."/>
            <person name="Lu D."/>
            <person name="Skrede I."/>
            <person name="Drula E."/>
            <person name="Henrissat B."/>
            <person name="Morin E."/>
            <person name="Kohler A."/>
            <person name="Barry K."/>
            <person name="LaButti K."/>
            <person name="Morin E."/>
            <person name="Salamov A."/>
            <person name="Lipzen A."/>
            <person name="Mereny Z."/>
            <person name="Hegedus B."/>
            <person name="Baldrian P."/>
            <person name="Stursova M."/>
            <person name="Weitz H."/>
            <person name="Taylor A."/>
            <person name="Grigoriev I.V."/>
            <person name="Nagy L.G."/>
            <person name="Martin F."/>
            <person name="Kauserud H."/>
        </authorList>
    </citation>
    <scope>NUCLEOTIDE SEQUENCE</scope>
    <source>
        <strain evidence="4">CBHHK067</strain>
    </source>
</reference>
<keyword evidence="5" id="KW-1185">Reference proteome</keyword>
<evidence type="ECO:0000256" key="1">
    <source>
        <dbReference type="ARBA" id="ARBA00022801"/>
    </source>
</evidence>
<organism evidence="4 5">
    <name type="scientific">Mycena rosella</name>
    <name type="common">Pink bonnet</name>
    <name type="synonym">Agaricus rosellus</name>
    <dbReference type="NCBI Taxonomy" id="1033263"/>
    <lineage>
        <taxon>Eukaryota</taxon>
        <taxon>Fungi</taxon>
        <taxon>Dikarya</taxon>
        <taxon>Basidiomycota</taxon>
        <taxon>Agaricomycotina</taxon>
        <taxon>Agaricomycetes</taxon>
        <taxon>Agaricomycetidae</taxon>
        <taxon>Agaricales</taxon>
        <taxon>Marasmiineae</taxon>
        <taxon>Mycenaceae</taxon>
        <taxon>Mycena</taxon>
    </lineage>
</organism>
<feature type="domain" description="AB hydrolase-1" evidence="3">
    <location>
        <begin position="29"/>
        <end position="140"/>
    </location>
</feature>
<proteinExistence type="inferred from homology"/>
<dbReference type="SUPFAM" id="SSF53474">
    <property type="entry name" value="alpha/beta-Hydrolases"/>
    <property type="match status" value="1"/>
</dbReference>
<dbReference type="Pfam" id="PF00561">
    <property type="entry name" value="Abhydrolase_1"/>
    <property type="match status" value="1"/>
</dbReference>
<dbReference type="PRINTS" id="PR00412">
    <property type="entry name" value="EPOXHYDRLASE"/>
</dbReference>
<evidence type="ECO:0000313" key="4">
    <source>
        <dbReference type="EMBL" id="KAJ7642542.1"/>
    </source>
</evidence>
<evidence type="ECO:0000256" key="2">
    <source>
        <dbReference type="ARBA" id="ARBA00038334"/>
    </source>
</evidence>
<comment type="caution">
    <text evidence="4">The sequence shown here is derived from an EMBL/GenBank/DDBJ whole genome shotgun (WGS) entry which is preliminary data.</text>
</comment>
<dbReference type="EMBL" id="JARKIE010000417">
    <property type="protein sequence ID" value="KAJ7642542.1"/>
    <property type="molecule type" value="Genomic_DNA"/>
</dbReference>
<dbReference type="Gene3D" id="3.40.50.1820">
    <property type="entry name" value="alpha/beta hydrolase"/>
    <property type="match status" value="1"/>
</dbReference>
<dbReference type="Proteomes" id="UP001221757">
    <property type="component" value="Unassembled WGS sequence"/>
</dbReference>
<dbReference type="InterPro" id="IPR000639">
    <property type="entry name" value="Epox_hydrolase-like"/>
</dbReference>
<sequence>MDPASYKDFVTPRGINYHYFFSPAAAGKPTLVFLHGFPSNAHECWRHQVVFFVKQGYGVLASDLLGYGGTDKPTDVAMYAKSLMSADIISIMDRENINFKVYAIGHDWGCALTSGLATFYPSRFAGFAFLALGYLTPNPEFEINSFYAGFKAIAGHECFGYWHFFKEDGADKIIADHMDAFMSILYPQDPKSWLTDMAPRDKLKEWVVSDKVTPPPSYLTEEDFTRQKTELLKGGMAGPLCWYKQYATGVVVNDDKLVPKENYIIKQPVFFAATHEDYICVPKVALVTMKDVCPILTVRDYQTDHWVQIAQPAKIARKAARKKELEGNREFGARPEHSIIAIRSTTIQNNALFSLPNFFLILCAWARGKSVPPDLYKTNPFFVQTFSSLRHNFLRALIDHILDGLQEDDIHVFVILVLWSVEPDGLNFRRECRDWMKLLAKLSIHNINGFDCYTFQLELTVGKSPHTFLKSYLTAVADLETIRSWLGISPKN</sequence>
<evidence type="ECO:0000313" key="5">
    <source>
        <dbReference type="Proteomes" id="UP001221757"/>
    </source>
</evidence>
<dbReference type="AlphaFoldDB" id="A0AAD7CA09"/>
<evidence type="ECO:0000259" key="3">
    <source>
        <dbReference type="Pfam" id="PF00561"/>
    </source>
</evidence>
<dbReference type="InterPro" id="IPR000073">
    <property type="entry name" value="AB_hydrolase_1"/>
</dbReference>
<keyword evidence="1 4" id="KW-0378">Hydrolase</keyword>
<gene>
    <name evidence="4" type="ORF">B0H17DRAFT_1148800</name>
</gene>
<protein>
    <submittedName>
        <fullName evidence="4">Alpha/Beta hydrolase protein</fullName>
    </submittedName>
</protein>
<dbReference type="GO" id="GO:0016787">
    <property type="term" value="F:hydrolase activity"/>
    <property type="evidence" value="ECO:0007669"/>
    <property type="project" value="UniProtKB-KW"/>
</dbReference>
<name>A0AAD7CA09_MYCRO</name>
<accession>A0AAD7CA09</accession>
<dbReference type="PANTHER" id="PTHR43329">
    <property type="entry name" value="EPOXIDE HYDROLASE"/>
    <property type="match status" value="1"/>
</dbReference>
<comment type="similarity">
    <text evidence="2">Belongs to the AB hydrolase superfamily. Epoxide hydrolase family.</text>
</comment>